<comment type="caution">
    <text evidence="1">The sequence shown here is derived from an EMBL/GenBank/DDBJ whole genome shotgun (WGS) entry which is preliminary data.</text>
</comment>
<evidence type="ECO:0000313" key="1">
    <source>
        <dbReference type="EMBL" id="OBZ84664.1"/>
    </source>
</evidence>
<organism evidence="1 2">
    <name type="scientific">Choanephora cucurbitarum</name>
    <dbReference type="NCBI Taxonomy" id="101091"/>
    <lineage>
        <taxon>Eukaryota</taxon>
        <taxon>Fungi</taxon>
        <taxon>Fungi incertae sedis</taxon>
        <taxon>Mucoromycota</taxon>
        <taxon>Mucoromycotina</taxon>
        <taxon>Mucoromycetes</taxon>
        <taxon>Mucorales</taxon>
        <taxon>Mucorineae</taxon>
        <taxon>Choanephoraceae</taxon>
        <taxon>Choanephoroideae</taxon>
        <taxon>Choanephora</taxon>
    </lineage>
</organism>
<accession>A0A1C7NBE7</accession>
<protein>
    <submittedName>
        <fullName evidence="1">Uncharacterized protein</fullName>
    </submittedName>
</protein>
<dbReference type="EMBL" id="LUGH01000484">
    <property type="protein sequence ID" value="OBZ84664.1"/>
    <property type="molecule type" value="Genomic_DNA"/>
</dbReference>
<dbReference type="InParanoid" id="A0A1C7NBE7"/>
<name>A0A1C7NBE7_9FUNG</name>
<proteinExistence type="predicted"/>
<keyword evidence="2" id="KW-1185">Reference proteome</keyword>
<sequence length="96" mass="10723">MQVGAETSKSLQAFLVLKWYMRLVFDKDRSKKKSTKSKRTYQKSNVVEEFEALKENLAENAVSAATTLIYAIGTEIVAAAGIRPALRLILVKGFKL</sequence>
<dbReference type="AlphaFoldDB" id="A0A1C7NBE7"/>
<gene>
    <name evidence="1" type="ORF">A0J61_07287</name>
</gene>
<evidence type="ECO:0000313" key="2">
    <source>
        <dbReference type="Proteomes" id="UP000093000"/>
    </source>
</evidence>
<dbReference type="Proteomes" id="UP000093000">
    <property type="component" value="Unassembled WGS sequence"/>
</dbReference>
<reference evidence="1 2" key="1">
    <citation type="submission" date="2016-03" db="EMBL/GenBank/DDBJ databases">
        <title>Choanephora cucurbitarum.</title>
        <authorList>
            <person name="Min B."/>
            <person name="Park H."/>
            <person name="Park J.-H."/>
            <person name="Shin H.-D."/>
            <person name="Choi I.-G."/>
        </authorList>
    </citation>
    <scope>NUCLEOTIDE SEQUENCE [LARGE SCALE GENOMIC DNA]</scope>
    <source>
        <strain evidence="1 2">KUS-F28377</strain>
    </source>
</reference>